<keyword evidence="6" id="KW-1185">Reference proteome</keyword>
<dbReference type="InterPro" id="IPR029061">
    <property type="entry name" value="THDP-binding"/>
</dbReference>
<dbReference type="CDD" id="cd02012">
    <property type="entry name" value="TPP_TK"/>
    <property type="match status" value="1"/>
</dbReference>
<evidence type="ECO:0000256" key="3">
    <source>
        <dbReference type="ARBA" id="ARBA00023052"/>
    </source>
</evidence>
<feature type="domain" description="Transketolase N-terminal" evidence="4">
    <location>
        <begin position="8"/>
        <end position="265"/>
    </location>
</feature>
<name>A0ABY8GEJ9_EDWIC</name>
<dbReference type="Proteomes" id="UP001222680">
    <property type="component" value="Chromosome"/>
</dbReference>
<dbReference type="EMBL" id="CP092014">
    <property type="protein sequence ID" value="WFN95863.1"/>
    <property type="molecule type" value="Genomic_DNA"/>
</dbReference>
<evidence type="ECO:0000256" key="2">
    <source>
        <dbReference type="ARBA" id="ARBA00007131"/>
    </source>
</evidence>
<dbReference type="SUPFAM" id="SSF52518">
    <property type="entry name" value="Thiamin diphosphate-binding fold (THDP-binding)"/>
    <property type="match status" value="1"/>
</dbReference>
<dbReference type="Gene3D" id="3.40.50.970">
    <property type="match status" value="1"/>
</dbReference>
<comment type="cofactor">
    <cofactor evidence="1">
        <name>thiamine diphosphate</name>
        <dbReference type="ChEBI" id="CHEBI:58937"/>
    </cofactor>
</comment>
<dbReference type="PANTHER" id="PTHR47514:SF1">
    <property type="entry name" value="TRANSKETOLASE N-TERMINAL SECTION-RELATED"/>
    <property type="match status" value="1"/>
</dbReference>
<accession>A0ABY8GEJ9</accession>
<organism evidence="5 6">
    <name type="scientific">Edwardsiella ictaluri</name>
    <dbReference type="NCBI Taxonomy" id="67780"/>
    <lineage>
        <taxon>Bacteria</taxon>
        <taxon>Pseudomonadati</taxon>
        <taxon>Pseudomonadota</taxon>
        <taxon>Gammaproteobacteria</taxon>
        <taxon>Enterobacterales</taxon>
        <taxon>Hafniaceae</taxon>
        <taxon>Edwardsiella</taxon>
    </lineage>
</organism>
<dbReference type="InterPro" id="IPR005474">
    <property type="entry name" value="Transketolase_N"/>
</dbReference>
<reference evidence="5 6" key="1">
    <citation type="submission" date="2022-02" db="EMBL/GenBank/DDBJ databases">
        <title>Phenotypic, genotypic and serological characterization of Edwardsiella ictaluri from catfish and ornamental fish species.</title>
        <authorList>
            <person name="Rose D."/>
            <person name="Tekedar H.C."/>
            <person name="Waldbieser G.C."/>
            <person name="Aarattuthodi S."/>
            <person name="Griffin M.J."/>
        </authorList>
    </citation>
    <scope>NUCLEOTIDE SEQUENCE [LARGE SCALE GENOMIC DNA]</scope>
    <source>
        <strain evidence="5 6">13 TAL-140 K3</strain>
    </source>
</reference>
<dbReference type="RefSeq" id="WP_015870721.1">
    <property type="nucleotide sequence ID" value="NZ_AP028097.1"/>
</dbReference>
<protein>
    <submittedName>
        <fullName evidence="5">Transketolase</fullName>
    </submittedName>
</protein>
<keyword evidence="3" id="KW-0786">Thiamine pyrophosphate</keyword>
<dbReference type="Pfam" id="PF00456">
    <property type="entry name" value="Transketolase_N"/>
    <property type="match status" value="1"/>
</dbReference>
<comment type="similarity">
    <text evidence="2">Belongs to the transketolase family.</text>
</comment>
<gene>
    <name evidence="5" type="ORF">MAY91_13515</name>
</gene>
<evidence type="ECO:0000313" key="5">
    <source>
        <dbReference type="EMBL" id="WFN95863.1"/>
    </source>
</evidence>
<evidence type="ECO:0000256" key="1">
    <source>
        <dbReference type="ARBA" id="ARBA00001964"/>
    </source>
</evidence>
<evidence type="ECO:0000313" key="6">
    <source>
        <dbReference type="Proteomes" id="UP001222680"/>
    </source>
</evidence>
<sequence length="282" mass="30570">MDITAMRRMTRQIRADIVRMIHQAGSGHPGGSLSAVEIVTALYFGGVMRIDPARPDDVDRDRFILSKGHCAPVLYSALCRRGFFDPHHLDTLRRLDSILQGHPHASVVPGLDCSSGSLGQGLSIANGIAMGLRRQGVKRRVYCLLGDGELQEGQVWEAALTAAHYGLGNVCAIVDNNHVQLDGTTAEVKGVEPVADKWRAFGWNVLCVEGHSLSALLQALRSVVLESVRPSVIIADTIKGKGVSFMEHQANWHGQAPDAAQLAQALDEIQAYQERDPGGRDE</sequence>
<dbReference type="PANTHER" id="PTHR47514">
    <property type="entry name" value="TRANSKETOLASE N-TERMINAL SECTION-RELATED"/>
    <property type="match status" value="1"/>
</dbReference>
<evidence type="ECO:0000259" key="4">
    <source>
        <dbReference type="Pfam" id="PF00456"/>
    </source>
</evidence>
<proteinExistence type="inferred from homology"/>